<keyword evidence="7" id="KW-0969">Cilium</keyword>
<dbReference type="Proteomes" id="UP000010121">
    <property type="component" value="Unassembled WGS sequence"/>
</dbReference>
<protein>
    <recommendedName>
        <fullName evidence="2 5">Basal-body rod modification protein FlgD</fullName>
    </recommendedName>
</protein>
<evidence type="ECO:0000256" key="1">
    <source>
        <dbReference type="ARBA" id="ARBA00010577"/>
    </source>
</evidence>
<keyword evidence="8" id="KW-1185">Reference proteome</keyword>
<comment type="function">
    <text evidence="4 5">Required for flagellar hook formation. May act as a scaffolding protein.</text>
</comment>
<dbReference type="RefSeq" id="WP_008027536.1">
    <property type="nucleotide sequence ID" value="NZ_ACYY01000002.1"/>
</dbReference>
<dbReference type="InterPro" id="IPR005648">
    <property type="entry name" value="FlgD"/>
</dbReference>
<evidence type="ECO:0000256" key="4">
    <source>
        <dbReference type="ARBA" id="ARBA00024746"/>
    </source>
</evidence>
<dbReference type="STRING" id="371731.Rsw2DRAFT_0406"/>
<gene>
    <name evidence="7" type="ORF">Rsw2DRAFT_0406</name>
</gene>
<dbReference type="EMBL" id="ACYY01000002">
    <property type="protein sequence ID" value="EEW26603.1"/>
    <property type="molecule type" value="Genomic_DNA"/>
</dbReference>
<evidence type="ECO:0000313" key="8">
    <source>
        <dbReference type="Proteomes" id="UP000010121"/>
    </source>
</evidence>
<comment type="caution">
    <text evidence="7">The sequence shown here is derived from an EMBL/GenBank/DDBJ whole genome shotgun (WGS) entry which is preliminary data.</text>
</comment>
<keyword evidence="7" id="KW-0966">Cell projection</keyword>
<accession>C8RX78</accession>
<dbReference type="Pfam" id="PF03963">
    <property type="entry name" value="FlgD"/>
    <property type="match status" value="1"/>
</dbReference>
<comment type="similarity">
    <text evidence="1 5">Belongs to the FlgD family.</text>
</comment>
<evidence type="ECO:0000259" key="6">
    <source>
        <dbReference type="Pfam" id="PF13860"/>
    </source>
</evidence>
<evidence type="ECO:0000256" key="5">
    <source>
        <dbReference type="RuleBase" id="RU362076"/>
    </source>
</evidence>
<dbReference type="InterPro" id="IPR025965">
    <property type="entry name" value="FlgD/Vpr_Ig-like"/>
</dbReference>
<feature type="domain" description="FlgD/Vpr Ig-like" evidence="6">
    <location>
        <begin position="106"/>
        <end position="171"/>
    </location>
</feature>
<dbReference type="OrthoDB" id="9785233at2"/>
<dbReference type="NCBIfam" id="NF009453">
    <property type="entry name" value="PRK12813.1"/>
    <property type="match status" value="1"/>
</dbReference>
<proteinExistence type="inferred from homology"/>
<keyword evidence="7" id="KW-0282">Flagellum</keyword>
<organism evidence="7 8">
    <name type="scientific">Rhodobacter ferrooxidans</name>
    <dbReference type="NCBI Taxonomy" id="371731"/>
    <lineage>
        <taxon>Bacteria</taxon>
        <taxon>Pseudomonadati</taxon>
        <taxon>Pseudomonadota</taxon>
        <taxon>Alphaproteobacteria</taxon>
        <taxon>Rhodobacterales</taxon>
        <taxon>Rhodobacter group</taxon>
        <taxon>Rhodobacter</taxon>
    </lineage>
</organism>
<reference evidence="7 8" key="1">
    <citation type="submission" date="2009-08" db="EMBL/GenBank/DDBJ databases">
        <title>The draft genome of Rhodobacter sp. SW2.</title>
        <authorList>
            <consortium name="US DOE Joint Genome Institute (JGI-PGF)"/>
            <person name="Lucas S."/>
            <person name="Copeland A."/>
            <person name="Lapidus A."/>
            <person name="Glavina del Rio T."/>
            <person name="Tice H."/>
            <person name="Bruce D."/>
            <person name="Goodwin L."/>
            <person name="Pitluck S."/>
            <person name="Larimer F."/>
            <person name="Land M.L."/>
            <person name="Hauser L."/>
            <person name="Emerson D."/>
        </authorList>
    </citation>
    <scope>NUCLEOTIDE SEQUENCE [LARGE SCALE GENOMIC DNA]</scope>
    <source>
        <strain evidence="7 8">SW2</strain>
    </source>
</reference>
<name>C8RX78_9RHOB</name>
<sequence>MDIASSTSAATAAATSSNSGKTAIASDFETFLRMMTTQLKNQDPMNPIDSADYAVQLATFSSVEQQAKTNSLLEAMGAQFGLMGMAQMAGWVGHEARAAAPVWISGDPVSLAPNPAFGADSAVLVVRDFEGNLVNRVNIPASADPLEWEPVDQLDAPLAEGTYTFQLESYAGEDLLATTDVESYARIVEVRGGAAGATVVLEGGIEVPVAAVTAIRG</sequence>
<keyword evidence="3 5" id="KW-1005">Bacterial flagellum biogenesis</keyword>
<dbReference type="AlphaFoldDB" id="C8RX78"/>
<dbReference type="eggNOG" id="COG1843">
    <property type="taxonomic scope" value="Bacteria"/>
</dbReference>
<evidence type="ECO:0000256" key="3">
    <source>
        <dbReference type="ARBA" id="ARBA00022795"/>
    </source>
</evidence>
<dbReference type="Pfam" id="PF13860">
    <property type="entry name" value="FlgD_ig"/>
    <property type="match status" value="1"/>
</dbReference>
<evidence type="ECO:0000256" key="2">
    <source>
        <dbReference type="ARBA" id="ARBA00016013"/>
    </source>
</evidence>
<dbReference type="GO" id="GO:0044781">
    <property type="term" value="P:bacterial-type flagellum organization"/>
    <property type="evidence" value="ECO:0007669"/>
    <property type="project" value="UniProtKB-UniRule"/>
</dbReference>
<evidence type="ECO:0000313" key="7">
    <source>
        <dbReference type="EMBL" id="EEW26603.1"/>
    </source>
</evidence>